<feature type="region of interest" description="Disordered" evidence="3">
    <location>
        <begin position="32"/>
        <end position="75"/>
    </location>
</feature>
<feature type="compositionally biased region" description="Acidic residues" evidence="3">
    <location>
        <begin position="41"/>
        <end position="54"/>
    </location>
</feature>
<feature type="domain" description="F-box" evidence="4">
    <location>
        <begin position="83"/>
        <end position="123"/>
    </location>
</feature>
<dbReference type="Proteomes" id="UP001497512">
    <property type="component" value="Chromosome 5"/>
</dbReference>
<evidence type="ECO:0000256" key="3">
    <source>
        <dbReference type="SAM" id="MobiDB-lite"/>
    </source>
</evidence>
<keyword evidence="1" id="KW-0880">Kelch repeat</keyword>
<dbReference type="Pfam" id="PF00646">
    <property type="entry name" value="F-box"/>
    <property type="match status" value="1"/>
</dbReference>
<dbReference type="SMART" id="SM00612">
    <property type="entry name" value="Kelch"/>
    <property type="match status" value="2"/>
</dbReference>
<organism evidence="5 6">
    <name type="scientific">Sphagnum troendelagicum</name>
    <dbReference type="NCBI Taxonomy" id="128251"/>
    <lineage>
        <taxon>Eukaryota</taxon>
        <taxon>Viridiplantae</taxon>
        <taxon>Streptophyta</taxon>
        <taxon>Embryophyta</taxon>
        <taxon>Bryophyta</taxon>
        <taxon>Sphagnophytina</taxon>
        <taxon>Sphagnopsida</taxon>
        <taxon>Sphagnales</taxon>
        <taxon>Sphagnaceae</taxon>
        <taxon>Sphagnum</taxon>
    </lineage>
</organism>
<evidence type="ECO:0000313" key="6">
    <source>
        <dbReference type="Proteomes" id="UP001497512"/>
    </source>
</evidence>
<reference evidence="5" key="1">
    <citation type="submission" date="2024-02" db="EMBL/GenBank/DDBJ databases">
        <authorList>
            <consortium name="ELIXIR-Norway"/>
            <consortium name="Elixir Norway"/>
        </authorList>
    </citation>
    <scope>NUCLEOTIDE SEQUENCE</scope>
</reference>
<dbReference type="InterPro" id="IPR006652">
    <property type="entry name" value="Kelch_1"/>
</dbReference>
<dbReference type="PANTHER" id="PTHR46344:SF21">
    <property type="entry name" value="F-BOX_KELCH-REPEAT PROTEIN SKIP30 ISOFORM X2"/>
    <property type="match status" value="1"/>
</dbReference>
<dbReference type="InterPro" id="IPR036047">
    <property type="entry name" value="F-box-like_dom_sf"/>
</dbReference>
<sequence length="451" mass="49671">MGARATTTNLALANVKNAGKLRTLLEKLSLNDKEEGQHVVEEEEKEEEDQQEEGEGARVSNPVSRAPRNGSEENLGLSSVHVLPNDILTLIFARLPRATLSAIRLTCSTWKRLCQHQDIAVLRRQMGVAEGWIYVLAEKPAGSSFRVFDPQANKWSMLPPIAGHSLQENWQGFACVAVGHKLILMGGRFVDTTTSMHHSSGSACGDVIVYSALTNQWTRASSMKTPRSWFAAAVIGTQVYIAGGQGKTHFLDSAEVYDSEKDTWHSIASMGSVRSSCHGVALDGEFWVIAGEYNKNHYDDGNRKGSAEVFDPLTGSWRFIPDMWLDSHKVPGPNTVIGGELVFVHLSKLMAYNKDTNGWMHLGHVSGADVYNRPFSRFGFACESVHNNLYIIGGKWESWQNRSRFCVQTLNTVEVCNLQISKSASRLLGWRACASMVDGGGIITASAVLWL</sequence>
<keyword evidence="2" id="KW-0677">Repeat</keyword>
<dbReference type="InterPro" id="IPR015915">
    <property type="entry name" value="Kelch-typ_b-propeller"/>
</dbReference>
<dbReference type="Gene3D" id="1.20.1280.50">
    <property type="match status" value="1"/>
</dbReference>
<gene>
    <name evidence="5" type="ORF">CSSPTR1EN2_LOCUS17818</name>
</gene>
<accession>A0ABP0UNN8</accession>
<dbReference type="PANTHER" id="PTHR46344">
    <property type="entry name" value="OS02G0202900 PROTEIN"/>
    <property type="match status" value="1"/>
</dbReference>
<keyword evidence="6" id="KW-1185">Reference proteome</keyword>
<proteinExistence type="predicted"/>
<evidence type="ECO:0000256" key="2">
    <source>
        <dbReference type="ARBA" id="ARBA00022737"/>
    </source>
</evidence>
<name>A0ABP0UNN8_9BRYO</name>
<dbReference type="Gene3D" id="2.120.10.80">
    <property type="entry name" value="Kelch-type beta propeller"/>
    <property type="match status" value="1"/>
</dbReference>
<evidence type="ECO:0000259" key="4">
    <source>
        <dbReference type="SMART" id="SM00256"/>
    </source>
</evidence>
<dbReference type="SUPFAM" id="SSF117281">
    <property type="entry name" value="Kelch motif"/>
    <property type="match status" value="1"/>
</dbReference>
<dbReference type="Pfam" id="PF24681">
    <property type="entry name" value="Kelch_KLHDC2_KLHL20_DRC7"/>
    <property type="match status" value="1"/>
</dbReference>
<dbReference type="SMART" id="SM00256">
    <property type="entry name" value="FBOX"/>
    <property type="match status" value="1"/>
</dbReference>
<protein>
    <recommendedName>
        <fullName evidence="4">F-box domain-containing protein</fullName>
    </recommendedName>
</protein>
<dbReference type="InterPro" id="IPR001810">
    <property type="entry name" value="F-box_dom"/>
</dbReference>
<evidence type="ECO:0000256" key="1">
    <source>
        <dbReference type="ARBA" id="ARBA00022441"/>
    </source>
</evidence>
<dbReference type="SUPFAM" id="SSF81383">
    <property type="entry name" value="F-box domain"/>
    <property type="match status" value="1"/>
</dbReference>
<evidence type="ECO:0000313" key="5">
    <source>
        <dbReference type="EMBL" id="CAK9225704.1"/>
    </source>
</evidence>
<dbReference type="EMBL" id="OZ019897">
    <property type="protein sequence ID" value="CAK9225704.1"/>
    <property type="molecule type" value="Genomic_DNA"/>
</dbReference>